<keyword evidence="4 10" id="KW-0489">Methyltransferase</keyword>
<feature type="binding site" evidence="10 11">
    <location>
        <position position="590"/>
    </location>
    <ligand>
        <name>L-methionine</name>
        <dbReference type="ChEBI" id="CHEBI:57844"/>
    </ligand>
</feature>
<keyword evidence="7 10" id="KW-0479">Metal-binding</keyword>
<feature type="domain" description="Cobalamin-independent methionine synthase MetE C-terminal/archaeal" evidence="14">
    <location>
        <begin position="417"/>
        <end position="739"/>
    </location>
</feature>
<dbReference type="AlphaFoldDB" id="G5K348"/>
<feature type="binding site" evidence="10 11">
    <location>
        <position position="590"/>
    </location>
    <ligand>
        <name>L-homocysteine</name>
        <dbReference type="ChEBI" id="CHEBI:58199"/>
    </ligand>
</feature>
<comment type="cofactor">
    <cofactor evidence="10">
        <name>Zn(2+)</name>
        <dbReference type="ChEBI" id="CHEBI:29105"/>
    </cofactor>
    <text evidence="10">Binds 1 zinc ion per subunit.</text>
</comment>
<dbReference type="PIRSF" id="PIRSF000382">
    <property type="entry name" value="MeTrfase_B12_ind"/>
    <property type="match status" value="1"/>
</dbReference>
<feature type="binding site" evidence="10 11">
    <location>
        <position position="475"/>
    </location>
    <ligand>
        <name>L-methionine</name>
        <dbReference type="ChEBI" id="CHEBI:57844"/>
    </ligand>
</feature>
<evidence type="ECO:0000256" key="4">
    <source>
        <dbReference type="ARBA" id="ARBA00022603"/>
    </source>
</evidence>
<dbReference type="InterPro" id="IPR013215">
    <property type="entry name" value="Cbl-indep_Met_Synth_N"/>
</dbReference>
<comment type="function">
    <text evidence="1 10">Catalyzes the transfer of a methyl group from 5-methyltetrahydrofolate to homocysteine resulting in methionine formation.</text>
</comment>
<feature type="binding site" evidence="12">
    <location>
        <position position="634"/>
    </location>
    <ligand>
        <name>Zn(2+)</name>
        <dbReference type="ChEBI" id="CHEBI:29105"/>
        <label>1</label>
        <note>catalytic</note>
    </ligand>
</feature>
<feature type="active site" description="Proton donor" evidence="10 13">
    <location>
        <position position="685"/>
    </location>
</feature>
<comment type="caution">
    <text evidence="10">Lacks conserved residue(s) required for the propagation of feature annotation.</text>
</comment>
<dbReference type="GO" id="GO:0032259">
    <property type="term" value="P:methylation"/>
    <property type="evidence" value="ECO:0007669"/>
    <property type="project" value="UniProtKB-KW"/>
</dbReference>
<dbReference type="Pfam" id="PF08267">
    <property type="entry name" value="Meth_synt_1"/>
    <property type="match status" value="1"/>
</dbReference>
<dbReference type="RefSeq" id="WP_008089116.1">
    <property type="nucleotide sequence ID" value="NZ_AEUX02000006.1"/>
</dbReference>
<evidence type="ECO:0000259" key="15">
    <source>
        <dbReference type="Pfam" id="PF08267"/>
    </source>
</evidence>
<dbReference type="InterPro" id="IPR006276">
    <property type="entry name" value="Cobalamin-indep_Met_synthase"/>
</dbReference>
<feature type="binding site" evidence="11">
    <location>
        <position position="116"/>
    </location>
    <ligand>
        <name>5-methyltetrahydropteroyltri-L-glutamate</name>
        <dbReference type="ChEBI" id="CHEBI:58207"/>
    </ligand>
</feature>
<evidence type="ECO:0000256" key="12">
    <source>
        <dbReference type="PIRSR" id="PIRSR000382-2"/>
    </source>
</evidence>
<dbReference type="EMBL" id="AEUX02000006">
    <property type="protein sequence ID" value="EHI69649.1"/>
    <property type="molecule type" value="Genomic_DNA"/>
</dbReference>
<evidence type="ECO:0000256" key="5">
    <source>
        <dbReference type="ARBA" id="ARBA00022605"/>
    </source>
</evidence>
<evidence type="ECO:0000256" key="11">
    <source>
        <dbReference type="PIRSR" id="PIRSR000382-1"/>
    </source>
</evidence>
<organism evidence="16 17">
    <name type="scientific">Streptococcus ictaluri 707-05</name>
    <dbReference type="NCBI Taxonomy" id="764299"/>
    <lineage>
        <taxon>Bacteria</taxon>
        <taxon>Bacillati</taxon>
        <taxon>Bacillota</taxon>
        <taxon>Bacilli</taxon>
        <taxon>Lactobacillales</taxon>
        <taxon>Streptococcaceae</taxon>
        <taxon>Streptococcus</taxon>
    </lineage>
</organism>
<feature type="binding site" evidence="10 11">
    <location>
        <begin position="422"/>
        <end position="424"/>
    </location>
    <ligand>
        <name>L-homocysteine</name>
        <dbReference type="ChEBI" id="CHEBI:58199"/>
    </ligand>
</feature>
<evidence type="ECO:0000256" key="6">
    <source>
        <dbReference type="ARBA" id="ARBA00022679"/>
    </source>
</evidence>
<evidence type="ECO:0000256" key="10">
    <source>
        <dbReference type="HAMAP-Rule" id="MF_00172"/>
    </source>
</evidence>
<feature type="binding site" evidence="10 11">
    <location>
        <begin position="422"/>
        <end position="424"/>
    </location>
    <ligand>
        <name>L-methionine</name>
        <dbReference type="ChEBI" id="CHEBI:57844"/>
    </ligand>
</feature>
<dbReference type="GO" id="GO:0003871">
    <property type="term" value="F:5-methyltetrahydropteroyltriglutamate-homocysteine S-methyltransferase activity"/>
    <property type="evidence" value="ECO:0007669"/>
    <property type="project" value="UniProtKB-UniRule"/>
</dbReference>
<dbReference type="GO" id="GO:0009086">
    <property type="term" value="P:methionine biosynthetic process"/>
    <property type="evidence" value="ECO:0007669"/>
    <property type="project" value="UniProtKB-UniRule"/>
</dbReference>
<gene>
    <name evidence="10 16" type="primary">metE</name>
    <name evidence="16" type="ORF">STRIC_1216</name>
</gene>
<feature type="binding site" evidence="10">
    <location>
        <position position="111"/>
    </location>
    <ligand>
        <name>5-methyltetrahydropteroyltri-L-glutamate</name>
        <dbReference type="ChEBI" id="CHEBI:58207"/>
    </ligand>
</feature>
<feature type="domain" description="Cobalamin-independent methionine synthase MetE N-terminal" evidence="15">
    <location>
        <begin position="5"/>
        <end position="309"/>
    </location>
</feature>
<dbReference type="HAMAP" id="MF_00172">
    <property type="entry name" value="Meth_synth"/>
    <property type="match status" value="1"/>
</dbReference>
<dbReference type="GO" id="GO:0008270">
    <property type="term" value="F:zinc ion binding"/>
    <property type="evidence" value="ECO:0007669"/>
    <property type="project" value="InterPro"/>
</dbReference>
<evidence type="ECO:0000256" key="7">
    <source>
        <dbReference type="ARBA" id="ARBA00022723"/>
    </source>
</evidence>
<dbReference type="NCBIfam" id="TIGR01371">
    <property type="entry name" value="met_syn_B12ind"/>
    <property type="match status" value="1"/>
</dbReference>
<accession>G5K348</accession>
<keyword evidence="10" id="KW-0677">Repeat</keyword>
<comment type="catalytic activity">
    <reaction evidence="10">
        <text>5-methyltetrahydropteroyltri-L-glutamate + L-homocysteine = tetrahydropteroyltri-L-glutamate + L-methionine</text>
        <dbReference type="Rhea" id="RHEA:21196"/>
        <dbReference type="ChEBI" id="CHEBI:57844"/>
        <dbReference type="ChEBI" id="CHEBI:58140"/>
        <dbReference type="ChEBI" id="CHEBI:58199"/>
        <dbReference type="ChEBI" id="CHEBI:58207"/>
        <dbReference type="EC" id="2.1.1.14"/>
    </reaction>
</comment>
<dbReference type="InterPro" id="IPR002629">
    <property type="entry name" value="Met_Synth_C/arc"/>
</dbReference>
<comment type="pathway">
    <text evidence="2 10">Amino-acid biosynthesis; L-methionine biosynthesis via de novo pathway; L-methionine from L-homocysteine (MetE route): step 1/1.</text>
</comment>
<dbReference type="Gene3D" id="3.20.20.210">
    <property type="match status" value="2"/>
</dbReference>
<dbReference type="CDD" id="cd03311">
    <property type="entry name" value="CIMS_C_terminal_like"/>
    <property type="match status" value="1"/>
</dbReference>
<evidence type="ECO:0000313" key="16">
    <source>
        <dbReference type="EMBL" id="EHI69649.1"/>
    </source>
</evidence>
<keyword evidence="8 10" id="KW-0862">Zinc</keyword>
<proteinExistence type="inferred from homology"/>
<dbReference type="CDD" id="cd03312">
    <property type="entry name" value="CIMS_N_terminal_like"/>
    <property type="match status" value="1"/>
</dbReference>
<evidence type="ECO:0000259" key="14">
    <source>
        <dbReference type="Pfam" id="PF01717"/>
    </source>
</evidence>
<dbReference type="UniPathway" id="UPA00051">
    <property type="reaction ID" value="UER00082"/>
</dbReference>
<feature type="binding site" evidence="10">
    <location>
        <position position="656"/>
    </location>
    <ligand>
        <name>Zn(2+)</name>
        <dbReference type="ChEBI" id="CHEBI:29105"/>
        <note>catalytic</note>
    </ligand>
</feature>
<evidence type="ECO:0000256" key="1">
    <source>
        <dbReference type="ARBA" id="ARBA00002777"/>
    </source>
</evidence>
<sequence length="749" mass="85174">MVNVSNLGYPRLGENREWKKLIESYWNGDINNQESLLSQAKVLRLEFLNKQNEQGVDLIPVGDFSLYDHILDLSFQFNIIPDRFKDESLDLDLYFALARGNKDHIASAMKKWFNTNYHYLLPEWGKDKPRLNHNRLLDLYKEARDIIGDKAKPVITGPITFVALSSGIVDYTSAIKSLLPLYKDIFIDLVDAGATYIQVDEPIFVTDEGHSFLEAAKLVYAYFAKEIPEAKLIFQTYFEALGDAKILAELPVAAFGLDFIHGLDDNLQAIKNGYFKNKVIFAGLVNGRNVWGTDLNHARNLIEEIKENVDDIVIQPSCSLLHVPVTTKNESHLEPVLKNGLAFADEKLRELRILADQIGVNEISQAFADRVKAFEDLQNADFRHVVLEDIKKVAKQRHLPYEKRSLIQQERLNLPILPTTTIGSFPQSPEVRRQRLAWKRHDISDQDYDSFIKSEISRWIKIQEDLDIDVLVHGEFERVDMVEFFGQKLAGFATTSNGWVQSYGSRAVKPPIIYGDVQHIQPLTLKETVYAQSLTERPVKGMLTGPITITNWSFERTDISREALFNQIALAIKDEIQLLEEVGIPIIQVDEAALREGLPLRKSKQKAYLDDSVSAFRIATSSVKDETQIHTHMCYSNFAEIIDSIRELDADVISIETSRSHGDIIKAFATATYPLGIGLGVYDIHSPRVPSLEEVIENIERPLRQLSLEQLWVNPDCGLKTRREKETIEALKVLVEATKVVRQKVDPSH</sequence>
<evidence type="ECO:0000256" key="13">
    <source>
        <dbReference type="PIRSR" id="PIRSR000382-3"/>
    </source>
</evidence>
<feature type="binding site" evidence="10">
    <location>
        <position position="717"/>
    </location>
    <ligand>
        <name>Zn(2+)</name>
        <dbReference type="ChEBI" id="CHEBI:29105"/>
        <note>catalytic</note>
    </ligand>
</feature>
<dbReference type="Pfam" id="PF01717">
    <property type="entry name" value="Meth_synt_2"/>
    <property type="match status" value="1"/>
</dbReference>
<feature type="binding site" evidence="12">
    <location>
        <position position="632"/>
    </location>
    <ligand>
        <name>Zn(2+)</name>
        <dbReference type="ChEBI" id="CHEBI:29105"/>
        <label>1</label>
        <note>catalytic</note>
    </ligand>
</feature>
<feature type="binding site" evidence="10">
    <location>
        <begin position="16"/>
        <end position="19"/>
    </location>
    <ligand>
        <name>5-methyltetrahydropteroyltri-L-glutamate</name>
        <dbReference type="ChEBI" id="CHEBI:58207"/>
    </ligand>
</feature>
<dbReference type="SUPFAM" id="SSF51726">
    <property type="entry name" value="UROD/MetE-like"/>
    <property type="match status" value="2"/>
</dbReference>
<keyword evidence="6 10" id="KW-0808">Transferase</keyword>
<evidence type="ECO:0000256" key="3">
    <source>
        <dbReference type="ARBA" id="ARBA00009553"/>
    </source>
</evidence>
<feature type="binding site" evidence="10">
    <location>
        <position position="632"/>
    </location>
    <ligand>
        <name>Zn(2+)</name>
        <dbReference type="ChEBI" id="CHEBI:29105"/>
        <note>catalytic</note>
    </ligand>
</feature>
<comment type="cofactor">
    <cofactor evidence="12">
        <name>Zn(2+)</name>
        <dbReference type="ChEBI" id="CHEBI:29105"/>
    </cofactor>
    <text evidence="12">Binds 2 Zn(2+) ions per subunit.</text>
</comment>
<evidence type="ECO:0000256" key="2">
    <source>
        <dbReference type="ARBA" id="ARBA00004681"/>
    </source>
</evidence>
<protein>
    <recommendedName>
        <fullName evidence="10">5-methyltetrahydropteroyltriglutamate--homocysteine methyltransferase</fullName>
        <ecNumber evidence="10">2.1.1.14</ecNumber>
    </recommendedName>
    <alternativeName>
        <fullName evidence="10">Cobalamin-independent methionine synthase</fullName>
    </alternativeName>
    <alternativeName>
        <fullName evidence="10">Methionine synthase, vitamin-B12 independent isozyme</fullName>
    </alternativeName>
</protein>
<evidence type="ECO:0000256" key="9">
    <source>
        <dbReference type="ARBA" id="ARBA00023167"/>
    </source>
</evidence>
<feature type="binding site" evidence="12">
    <location>
        <position position="656"/>
    </location>
    <ligand>
        <name>Zn(2+)</name>
        <dbReference type="ChEBI" id="CHEBI:29105"/>
        <label>1</label>
        <note>catalytic</note>
    </ligand>
</feature>
<feature type="binding site" evidence="10">
    <location>
        <position position="596"/>
    </location>
    <ligand>
        <name>5-methyltetrahydropteroyltri-L-glutamate</name>
        <dbReference type="ChEBI" id="CHEBI:58207"/>
    </ligand>
</feature>
<comment type="similarity">
    <text evidence="3 10">Belongs to the vitamin-B12 independent methionine synthase family.</text>
</comment>
<evidence type="ECO:0000256" key="8">
    <source>
        <dbReference type="ARBA" id="ARBA00022833"/>
    </source>
</evidence>
<dbReference type="eggNOG" id="COG0620">
    <property type="taxonomic scope" value="Bacteria"/>
</dbReference>
<reference evidence="16 17" key="1">
    <citation type="journal article" date="2014" name="Int. J. Syst. Evol. Microbiol.">
        <title>Phylogenomics and the dynamic genome evolution of the genus Streptococcus.</title>
        <authorList>
            <consortium name="The Broad Institute Genome Sequencing Platform"/>
            <person name="Richards V.P."/>
            <person name="Palmer S.R."/>
            <person name="Pavinski Bitar P.D."/>
            <person name="Qin X."/>
            <person name="Weinstock G.M."/>
            <person name="Highlander S.K."/>
            <person name="Town C.D."/>
            <person name="Burne R.A."/>
            <person name="Stanhope M.J."/>
        </authorList>
    </citation>
    <scope>NUCLEOTIDE SEQUENCE [LARGE SCALE GENOMIC DNA]</scope>
    <source>
        <strain evidence="16 17">707-05</strain>
    </source>
</reference>
<keyword evidence="5 10" id="KW-0028">Amino-acid biosynthesis</keyword>
<feature type="binding site" evidence="10">
    <location>
        <position position="634"/>
    </location>
    <ligand>
        <name>Zn(2+)</name>
        <dbReference type="ChEBI" id="CHEBI:29105"/>
        <note>catalytic</note>
    </ligand>
</feature>
<keyword evidence="17" id="KW-1185">Reference proteome</keyword>
<dbReference type="EC" id="2.1.1.14" evidence="10"/>
<name>G5K348_9STRE</name>
<feature type="binding site" evidence="10">
    <location>
        <position position="475"/>
    </location>
    <ligand>
        <name>L-homocysteine</name>
        <dbReference type="ChEBI" id="CHEBI:58199"/>
    </ligand>
</feature>
<keyword evidence="9 10" id="KW-0486">Methionine biosynthesis</keyword>
<dbReference type="OrthoDB" id="244285at2"/>
<comment type="caution">
    <text evidence="16">The sequence shown here is derived from an EMBL/GenBank/DDBJ whole genome shotgun (WGS) entry which is preliminary data.</text>
</comment>
<dbReference type="Proteomes" id="UP000003330">
    <property type="component" value="Unassembled WGS sequence"/>
</dbReference>
<feature type="binding site" evidence="11">
    <location>
        <position position="19"/>
    </location>
    <ligand>
        <name>5-methyltetrahydropteroyltri-L-glutamate</name>
        <dbReference type="ChEBI" id="CHEBI:58207"/>
    </ligand>
</feature>
<evidence type="ECO:0000313" key="17">
    <source>
        <dbReference type="Proteomes" id="UP000003330"/>
    </source>
</evidence>
<dbReference type="PANTHER" id="PTHR30519">
    <property type="entry name" value="5-METHYLTETRAHYDROPTEROYLTRIGLUTAMATE--HOMOCYSTEINE METHYLTRANSFERASE"/>
    <property type="match status" value="1"/>
</dbReference>
<dbReference type="STRING" id="764299.STRIC_1216"/>
<feature type="binding site" evidence="12">
    <location>
        <position position="717"/>
    </location>
    <ligand>
        <name>Zn(2+)</name>
        <dbReference type="ChEBI" id="CHEBI:29105"/>
        <label>1</label>
        <note>catalytic</note>
    </ligand>
</feature>
<dbReference type="InterPro" id="IPR038071">
    <property type="entry name" value="UROD/MetE-like_sf"/>
</dbReference>
<feature type="binding site" evidence="10 11">
    <location>
        <position position="552"/>
    </location>
    <ligand>
        <name>5-methyltetrahydropteroyltri-L-glutamate</name>
        <dbReference type="ChEBI" id="CHEBI:58207"/>
    </ligand>
</feature>
<dbReference type="NCBIfam" id="NF003556">
    <property type="entry name" value="PRK05222.1"/>
    <property type="match status" value="1"/>
</dbReference>